<dbReference type="PRINTS" id="PR00721">
    <property type="entry name" value="STOMATIN"/>
</dbReference>
<dbReference type="InterPro" id="IPR043202">
    <property type="entry name" value="Band-7_stomatin-like"/>
</dbReference>
<protein>
    <recommendedName>
        <fullName evidence="5">Podocin</fullName>
    </recommendedName>
</protein>
<sequence>MENSSKARPSLPPRPTVTLKKERDRGASEPPRSHRQRPSKDSKNPKISSVKKERSQKEKLENNTVGVERETELKVKSTVVDIDSVREEEVKEENLGLLEAAEEDSLKRKNLGVFEWLLMVFVLALVLIFLPFAIWFCVKVVREHERAVIFRLGHLLRGKPRGPGLLFFLPFLDVCHKVDIRLKMLKVPLHTVVTKDLLRPELSAVCYYQIENVTLCSSALSSLTTVLQTLVQAVVRDVLSQHTLSHVLLHRRMTGEQIQAAVDSVACRWGIRVERADIDELSFPVELQQSLAAEAEAKRHQQARVKAAEGDRDAWEGFRASLRLLHPALVLPLPPDLLNVTPDLSSLPPPPPPPPPPAVEEDGGMVEQNPRTDSPMM</sequence>
<feature type="region of interest" description="Disordered" evidence="6">
    <location>
        <begin position="341"/>
        <end position="377"/>
    </location>
</feature>
<evidence type="ECO:0000313" key="9">
    <source>
        <dbReference type="EMBL" id="CAJ1074125.1"/>
    </source>
</evidence>
<accession>A0AAV1GLQ9</accession>
<dbReference type="Gene3D" id="6.10.250.2090">
    <property type="match status" value="1"/>
</dbReference>
<keyword evidence="10" id="KW-1185">Reference proteome</keyword>
<evidence type="ECO:0000259" key="8">
    <source>
        <dbReference type="SMART" id="SM00244"/>
    </source>
</evidence>
<comment type="similarity">
    <text evidence="2">Belongs to the band 7/mec-2 family.</text>
</comment>
<evidence type="ECO:0000256" key="2">
    <source>
        <dbReference type="ARBA" id="ARBA00008164"/>
    </source>
</evidence>
<dbReference type="Pfam" id="PF01145">
    <property type="entry name" value="Band_7"/>
    <property type="match status" value="1"/>
</dbReference>
<keyword evidence="3 7" id="KW-0472">Membrane</keyword>
<dbReference type="InterPro" id="IPR036013">
    <property type="entry name" value="Band_7/SPFH_dom_sf"/>
</dbReference>
<evidence type="ECO:0000313" key="10">
    <source>
        <dbReference type="Proteomes" id="UP001178508"/>
    </source>
</evidence>
<dbReference type="PANTHER" id="PTHR10264:SF127">
    <property type="entry name" value="PODOCIN"/>
    <property type="match status" value="1"/>
</dbReference>
<dbReference type="FunFam" id="3.30.479.30:FF:000004">
    <property type="entry name" value="Putative membrane protease family, stomatin"/>
    <property type="match status" value="1"/>
</dbReference>
<evidence type="ECO:0000256" key="4">
    <source>
        <dbReference type="ARBA" id="ARBA00053394"/>
    </source>
</evidence>
<reference evidence="9" key="1">
    <citation type="submission" date="2023-08" db="EMBL/GenBank/DDBJ databases">
        <authorList>
            <person name="Alioto T."/>
            <person name="Alioto T."/>
            <person name="Gomez Garrido J."/>
        </authorList>
    </citation>
    <scope>NUCLEOTIDE SEQUENCE</scope>
</reference>
<dbReference type="InterPro" id="IPR001972">
    <property type="entry name" value="Stomatin_HflK_fam"/>
</dbReference>
<keyword evidence="7" id="KW-1133">Transmembrane helix</keyword>
<evidence type="ECO:0000256" key="6">
    <source>
        <dbReference type="SAM" id="MobiDB-lite"/>
    </source>
</evidence>
<evidence type="ECO:0000256" key="5">
    <source>
        <dbReference type="ARBA" id="ARBA00071670"/>
    </source>
</evidence>
<feature type="region of interest" description="Disordered" evidence="6">
    <location>
        <begin position="1"/>
        <end position="65"/>
    </location>
</feature>
<dbReference type="SUPFAM" id="SSF117892">
    <property type="entry name" value="Band 7/SPFH domain"/>
    <property type="match status" value="1"/>
</dbReference>
<dbReference type="EMBL" id="OY660878">
    <property type="protein sequence ID" value="CAJ1074125.1"/>
    <property type="molecule type" value="Genomic_DNA"/>
</dbReference>
<dbReference type="AlphaFoldDB" id="A0AAV1GLQ9"/>
<feature type="compositionally biased region" description="Basic and acidic residues" evidence="6">
    <location>
        <begin position="38"/>
        <end position="65"/>
    </location>
</feature>
<dbReference type="Proteomes" id="UP001178508">
    <property type="component" value="Chromosome 15"/>
</dbReference>
<comment type="function">
    <text evidence="4">Plays a role in the regulation of glomerular permeability, acting probably as a linker between the plasma membrane and the cytoskeleton.</text>
</comment>
<feature type="transmembrane region" description="Helical" evidence="7">
    <location>
        <begin position="116"/>
        <end position="136"/>
    </location>
</feature>
<name>A0AAV1GLQ9_XYRNO</name>
<keyword evidence="7" id="KW-0812">Transmembrane</keyword>
<dbReference type="GO" id="GO:0009898">
    <property type="term" value="C:cytoplasmic side of plasma membrane"/>
    <property type="evidence" value="ECO:0007669"/>
    <property type="project" value="UniProtKB-ARBA"/>
</dbReference>
<dbReference type="InterPro" id="IPR001107">
    <property type="entry name" value="Band_7"/>
</dbReference>
<proteinExistence type="inferred from homology"/>
<evidence type="ECO:0000256" key="7">
    <source>
        <dbReference type="SAM" id="Phobius"/>
    </source>
</evidence>
<organism evidence="9 10">
    <name type="scientific">Xyrichtys novacula</name>
    <name type="common">Pearly razorfish</name>
    <name type="synonym">Hemipteronotus novacula</name>
    <dbReference type="NCBI Taxonomy" id="13765"/>
    <lineage>
        <taxon>Eukaryota</taxon>
        <taxon>Metazoa</taxon>
        <taxon>Chordata</taxon>
        <taxon>Craniata</taxon>
        <taxon>Vertebrata</taxon>
        <taxon>Euteleostomi</taxon>
        <taxon>Actinopterygii</taxon>
        <taxon>Neopterygii</taxon>
        <taxon>Teleostei</taxon>
        <taxon>Neoteleostei</taxon>
        <taxon>Acanthomorphata</taxon>
        <taxon>Eupercaria</taxon>
        <taxon>Labriformes</taxon>
        <taxon>Labridae</taxon>
        <taxon>Xyrichtys</taxon>
    </lineage>
</organism>
<evidence type="ECO:0000256" key="3">
    <source>
        <dbReference type="ARBA" id="ARBA00023136"/>
    </source>
</evidence>
<dbReference type="PANTHER" id="PTHR10264">
    <property type="entry name" value="BAND 7 PROTEIN-RELATED"/>
    <property type="match status" value="1"/>
</dbReference>
<gene>
    <name evidence="9" type="ORF">XNOV1_A035589</name>
</gene>
<comment type="subcellular location">
    <subcellularLocation>
        <location evidence="1">Membrane</location>
    </subcellularLocation>
</comment>
<feature type="compositionally biased region" description="Pro residues" evidence="6">
    <location>
        <begin position="347"/>
        <end position="358"/>
    </location>
</feature>
<dbReference type="Gene3D" id="3.30.479.30">
    <property type="entry name" value="Band 7 domain"/>
    <property type="match status" value="1"/>
</dbReference>
<feature type="domain" description="Band 7" evidence="8">
    <location>
        <begin position="136"/>
        <end position="295"/>
    </location>
</feature>
<evidence type="ECO:0000256" key="1">
    <source>
        <dbReference type="ARBA" id="ARBA00004370"/>
    </source>
</evidence>
<dbReference type="SMART" id="SM00244">
    <property type="entry name" value="PHB"/>
    <property type="match status" value="1"/>
</dbReference>